<dbReference type="InterPro" id="IPR004482">
    <property type="entry name" value="Mg_chelat-rel"/>
</dbReference>
<dbReference type="InterPro" id="IPR045006">
    <property type="entry name" value="CHLI-like"/>
</dbReference>
<dbReference type="AlphaFoldDB" id="A0A6J4RYL0"/>
<feature type="region of interest" description="Disordered" evidence="2">
    <location>
        <begin position="170"/>
        <end position="193"/>
    </location>
</feature>
<dbReference type="PANTHER" id="PTHR32039">
    <property type="entry name" value="MAGNESIUM-CHELATASE SUBUNIT CHLI"/>
    <property type="match status" value="1"/>
</dbReference>
<dbReference type="Pfam" id="PF01078">
    <property type="entry name" value="Mg_chelatase"/>
    <property type="match status" value="1"/>
</dbReference>
<dbReference type="EMBL" id="CADCVO010000221">
    <property type="protein sequence ID" value="CAA9485408.1"/>
    <property type="molecule type" value="Genomic_DNA"/>
</dbReference>
<dbReference type="CDD" id="cd00009">
    <property type="entry name" value="AAA"/>
    <property type="match status" value="1"/>
</dbReference>
<dbReference type="NCBIfam" id="TIGR00368">
    <property type="entry name" value="YifB family Mg chelatase-like AAA ATPase"/>
    <property type="match status" value="1"/>
</dbReference>
<organism evidence="4">
    <name type="scientific">uncultured Solirubrobacteraceae bacterium</name>
    <dbReference type="NCBI Taxonomy" id="1162706"/>
    <lineage>
        <taxon>Bacteria</taxon>
        <taxon>Bacillati</taxon>
        <taxon>Actinomycetota</taxon>
        <taxon>Thermoleophilia</taxon>
        <taxon>Solirubrobacterales</taxon>
        <taxon>Solirubrobacteraceae</taxon>
        <taxon>environmental samples</taxon>
    </lineage>
</organism>
<dbReference type="InterPro" id="IPR025158">
    <property type="entry name" value="Mg_chelat-rel_C"/>
</dbReference>
<sequence length="508" mass="53872">MLAHVTTFSLAGLEPHRVTVEVDLRAGLPAFTVVGLGDLAVREARERVRAAILNSGFEFPAKRVTVNLAPAYLRKAGPGFDLAIACGVLAASGQVRPERLEHLAVHGELALGGELRPARGALPVAEGALRAGLRGLVVAHERAREAALVEELDVHPAATLRDVAGVLEGKAPRSLPEPATAREEPARHGPPLDLADVRGHAGVLEALTIAAAGGHNLLLTGPPGTGKTMLARRVPGILPPLTRAEALEVTRIQSIVGLRAADGLVEERPFRAPHHSTSPSGIVGGGGIPQPGEATLAHHGVLFLDELSEFSRTTLEALRQPLEDGRVTVVRGQRTAIYPTRFMLVAATNPCPCGWAGTDRCRCTESDLARHRRRLSGPLLDRIDVTCTVGRPAGADLAGPAHRTSAGERERVLAARERQTARLAGTGVACNAHMTAAQVRRHVVLDPAGERHLWRVYDRGGLSARGHQRVLRLARTVADLDGAEAVGPQHLLKALHLRHDDGVQELTA</sequence>
<comment type="similarity">
    <text evidence="1">Belongs to the Mg-chelatase subunits D/I family. ComM subfamily.</text>
</comment>
<dbReference type="Gene3D" id="3.40.50.300">
    <property type="entry name" value="P-loop containing nucleotide triphosphate hydrolases"/>
    <property type="match status" value="1"/>
</dbReference>
<evidence type="ECO:0000256" key="2">
    <source>
        <dbReference type="SAM" id="MobiDB-lite"/>
    </source>
</evidence>
<dbReference type="InterPro" id="IPR020568">
    <property type="entry name" value="Ribosomal_Su5_D2-typ_SF"/>
</dbReference>
<dbReference type="InterPro" id="IPR014721">
    <property type="entry name" value="Ribsml_uS5_D2-typ_fold_subgr"/>
</dbReference>
<gene>
    <name evidence="4" type="ORF">AVDCRST_MAG13-1392</name>
</gene>
<proteinExistence type="inferred from homology"/>
<evidence type="ECO:0000259" key="3">
    <source>
        <dbReference type="SMART" id="SM00382"/>
    </source>
</evidence>
<dbReference type="InterPro" id="IPR003593">
    <property type="entry name" value="AAA+_ATPase"/>
</dbReference>
<evidence type="ECO:0000256" key="1">
    <source>
        <dbReference type="ARBA" id="ARBA00006354"/>
    </source>
</evidence>
<dbReference type="InterPro" id="IPR000523">
    <property type="entry name" value="Mg_chelatse_chII-like_cat_dom"/>
</dbReference>
<dbReference type="InterPro" id="IPR027417">
    <property type="entry name" value="P-loop_NTPase"/>
</dbReference>
<dbReference type="Pfam" id="PF13541">
    <property type="entry name" value="ChlI"/>
    <property type="match status" value="1"/>
</dbReference>
<dbReference type="Gene3D" id="3.30.230.10">
    <property type="match status" value="1"/>
</dbReference>
<name>A0A6J4RYL0_9ACTN</name>
<reference evidence="4" key="1">
    <citation type="submission" date="2020-02" db="EMBL/GenBank/DDBJ databases">
        <authorList>
            <person name="Meier V. D."/>
        </authorList>
    </citation>
    <scope>NUCLEOTIDE SEQUENCE</scope>
    <source>
        <strain evidence="4">AVDCRST_MAG13</strain>
    </source>
</reference>
<dbReference type="Pfam" id="PF13335">
    <property type="entry name" value="Mg_chelatase_C"/>
    <property type="match status" value="1"/>
</dbReference>
<dbReference type="SUPFAM" id="SSF54211">
    <property type="entry name" value="Ribosomal protein S5 domain 2-like"/>
    <property type="match status" value="1"/>
</dbReference>
<dbReference type="PANTHER" id="PTHR32039:SF7">
    <property type="entry name" value="COMPETENCE PROTEIN COMM"/>
    <property type="match status" value="1"/>
</dbReference>
<evidence type="ECO:0000313" key="4">
    <source>
        <dbReference type="EMBL" id="CAA9485408.1"/>
    </source>
</evidence>
<protein>
    <submittedName>
        <fullName evidence="4">MG(2+) CHELATASE FAMILY PROTEIN / ComM-related protein</fullName>
    </submittedName>
</protein>
<dbReference type="GO" id="GO:0005524">
    <property type="term" value="F:ATP binding"/>
    <property type="evidence" value="ECO:0007669"/>
    <property type="project" value="InterPro"/>
</dbReference>
<dbReference type="SUPFAM" id="SSF52540">
    <property type="entry name" value="P-loop containing nucleoside triphosphate hydrolases"/>
    <property type="match status" value="1"/>
</dbReference>
<feature type="domain" description="AAA+ ATPase" evidence="3">
    <location>
        <begin position="213"/>
        <end position="393"/>
    </location>
</feature>
<dbReference type="SMART" id="SM00382">
    <property type="entry name" value="AAA"/>
    <property type="match status" value="1"/>
</dbReference>
<accession>A0A6J4RYL0</accession>